<comment type="similarity">
    <text evidence="2 11">Belongs to the syndecan proteoglycan family.</text>
</comment>
<dbReference type="PROSITE" id="PS00484">
    <property type="entry name" value="THYROGLOBULIN_1_1"/>
    <property type="match status" value="1"/>
</dbReference>
<feature type="compositionally biased region" description="Acidic residues" evidence="12">
    <location>
        <begin position="312"/>
        <end position="325"/>
    </location>
</feature>
<sequence length="413" mass="45444">MISALDASQTVSSRCTLIHRDSAPLPADIQFDQDPPFVFSGDGKFLTSDDEDYGVSGSGSGSGLGMYDQDLEVDDVYKGHSKMYATTTTTSTTTTPVITRETSACERQRVEAQVRLTNYVPKCNENGDFEALQCNGHPGTADCFCVDLHGKPIPGTHMERPNFPSCEEGYNLPNCTHQMVKSARLFGQQRPRCTAEGLYMRIQCSGSICSCVDPYSGQKISGTETHLPDKPKCGDGMDDRHLERTTRPLRPDLKIPYGRPSYPDSSDEDVDFVEDDNGTIDVDQNGELDSTSEDDGDDSDDYLPDNKFAGLDTDERDDPDSSDEDNVGKGGNQDSSYGQKDRVEKASEILTQPGILAGMIGGAVVLLLCLVLLIMFVVYRMRKKDEGSYPLDEPRRGPPNYSYVRAPDKEYYA</sequence>
<evidence type="ECO:0000256" key="8">
    <source>
        <dbReference type="ARBA" id="ARBA00023180"/>
    </source>
</evidence>
<protein>
    <recommendedName>
        <fullName evidence="11">Syndecan</fullName>
    </recommendedName>
</protein>
<evidence type="ECO:0000256" key="5">
    <source>
        <dbReference type="ARBA" id="ARBA00022989"/>
    </source>
</evidence>
<dbReference type="Pfam" id="PF00086">
    <property type="entry name" value="Thyroglobulin_1"/>
    <property type="match status" value="2"/>
</dbReference>
<dbReference type="PROSITE" id="PS00964">
    <property type="entry name" value="SYNDECAN"/>
    <property type="match status" value="1"/>
</dbReference>
<evidence type="ECO:0000256" key="1">
    <source>
        <dbReference type="ARBA" id="ARBA00004479"/>
    </source>
</evidence>
<proteinExistence type="inferred from homology"/>
<organism evidence="15 16">
    <name type="scientific">Elysia crispata</name>
    <name type="common">lettuce slug</name>
    <dbReference type="NCBI Taxonomy" id="231223"/>
    <lineage>
        <taxon>Eukaryota</taxon>
        <taxon>Metazoa</taxon>
        <taxon>Spiralia</taxon>
        <taxon>Lophotrochozoa</taxon>
        <taxon>Mollusca</taxon>
        <taxon>Gastropoda</taxon>
        <taxon>Heterobranchia</taxon>
        <taxon>Euthyneura</taxon>
        <taxon>Panpulmonata</taxon>
        <taxon>Sacoglossa</taxon>
        <taxon>Placobranchoidea</taxon>
        <taxon>Plakobranchidae</taxon>
        <taxon>Elysia</taxon>
    </lineage>
</organism>
<keyword evidence="3 11" id="KW-0812">Transmembrane</keyword>
<dbReference type="GO" id="GO:0016020">
    <property type="term" value="C:membrane"/>
    <property type="evidence" value="ECO:0007669"/>
    <property type="project" value="UniProtKB-SubCell"/>
</dbReference>
<keyword evidence="6 13" id="KW-0472">Membrane</keyword>
<evidence type="ECO:0000256" key="10">
    <source>
        <dbReference type="PROSITE-ProRule" id="PRU00500"/>
    </source>
</evidence>
<dbReference type="PROSITE" id="PS51162">
    <property type="entry name" value="THYROGLOBULIN_1_2"/>
    <property type="match status" value="2"/>
</dbReference>
<dbReference type="CDD" id="cd00191">
    <property type="entry name" value="TY"/>
    <property type="match status" value="2"/>
</dbReference>
<dbReference type="Gene3D" id="4.10.800.10">
    <property type="entry name" value="Thyroglobulin type-1"/>
    <property type="match status" value="2"/>
</dbReference>
<dbReference type="PANTHER" id="PTHR10915:SF1">
    <property type="entry name" value="SYNDECAN"/>
    <property type="match status" value="1"/>
</dbReference>
<comment type="caution">
    <text evidence="15">The sequence shown here is derived from an EMBL/GenBank/DDBJ whole genome shotgun (WGS) entry which is preliminary data.</text>
</comment>
<feature type="compositionally biased region" description="Acidic residues" evidence="12">
    <location>
        <begin position="265"/>
        <end position="303"/>
    </location>
</feature>
<accession>A0AAE1D4I1</accession>
<feature type="transmembrane region" description="Helical" evidence="13">
    <location>
        <begin position="355"/>
        <end position="379"/>
    </location>
</feature>
<feature type="domain" description="Thyroglobulin type-1" evidence="14">
    <location>
        <begin position="102"/>
        <end position="166"/>
    </location>
</feature>
<dbReference type="SMART" id="SM00294">
    <property type="entry name" value="4.1m"/>
    <property type="match status" value="1"/>
</dbReference>
<dbReference type="GO" id="GO:0009986">
    <property type="term" value="C:cell surface"/>
    <property type="evidence" value="ECO:0007669"/>
    <property type="project" value="TreeGrafter"/>
</dbReference>
<dbReference type="InterPro" id="IPR000716">
    <property type="entry name" value="Thyroglobulin_1"/>
</dbReference>
<keyword evidence="5 13" id="KW-1133">Transmembrane helix</keyword>
<dbReference type="InterPro" id="IPR003585">
    <property type="entry name" value="Neurexin-like"/>
</dbReference>
<reference evidence="15" key="1">
    <citation type="journal article" date="2023" name="G3 (Bethesda)">
        <title>A reference genome for the long-term kleptoplast-retaining sea slug Elysia crispata morphotype clarki.</title>
        <authorList>
            <person name="Eastman K.E."/>
            <person name="Pendleton A.L."/>
            <person name="Shaikh M.A."/>
            <person name="Suttiyut T."/>
            <person name="Ogas R."/>
            <person name="Tomko P."/>
            <person name="Gavelis G."/>
            <person name="Widhalm J.R."/>
            <person name="Wisecaver J.H."/>
        </authorList>
    </citation>
    <scope>NUCLEOTIDE SEQUENCE</scope>
    <source>
        <strain evidence="15">ECLA1</strain>
    </source>
</reference>
<name>A0AAE1D4I1_9GAST</name>
<keyword evidence="8 11" id="KW-0325">Glycoprotein</keyword>
<keyword evidence="9 11" id="KW-0357">Heparan sulfate</keyword>
<feature type="region of interest" description="Disordered" evidence="12">
    <location>
        <begin position="222"/>
        <end position="341"/>
    </location>
</feature>
<evidence type="ECO:0000256" key="2">
    <source>
        <dbReference type="ARBA" id="ARBA00005343"/>
    </source>
</evidence>
<feature type="compositionally biased region" description="Basic and acidic residues" evidence="12">
    <location>
        <begin position="226"/>
        <end position="253"/>
    </location>
</feature>
<feature type="region of interest" description="Disordered" evidence="12">
    <location>
        <begin position="387"/>
        <end position="413"/>
    </location>
</feature>
<comment type="subcellular location">
    <subcellularLocation>
        <location evidence="1 11">Membrane</location>
        <topology evidence="1 11">Single-pass type I membrane protein</topology>
    </subcellularLocation>
</comment>
<dbReference type="PANTHER" id="PTHR10915">
    <property type="entry name" value="SYNDECAN"/>
    <property type="match status" value="1"/>
</dbReference>
<dbReference type="InterPro" id="IPR036857">
    <property type="entry name" value="Thyroglobulin_1_sf"/>
</dbReference>
<gene>
    <name evidence="15" type="ORF">RRG08_012093</name>
</gene>
<dbReference type="EMBL" id="JAWDGP010005414">
    <property type="protein sequence ID" value="KAK3757064.1"/>
    <property type="molecule type" value="Genomic_DNA"/>
</dbReference>
<comment type="function">
    <text evidence="11">Cell surface proteoglycan.</text>
</comment>
<evidence type="ECO:0000259" key="14">
    <source>
        <dbReference type="PROSITE" id="PS51162"/>
    </source>
</evidence>
<evidence type="ECO:0000313" key="15">
    <source>
        <dbReference type="EMBL" id="KAK3757064.1"/>
    </source>
</evidence>
<evidence type="ECO:0000256" key="11">
    <source>
        <dbReference type="RuleBase" id="RU000649"/>
    </source>
</evidence>
<evidence type="ECO:0000256" key="6">
    <source>
        <dbReference type="ARBA" id="ARBA00023136"/>
    </source>
</evidence>
<evidence type="ECO:0000256" key="13">
    <source>
        <dbReference type="SAM" id="Phobius"/>
    </source>
</evidence>
<dbReference type="SUPFAM" id="SSF57610">
    <property type="entry name" value="Thyroglobulin type-1 domain"/>
    <property type="match status" value="2"/>
</dbReference>
<evidence type="ECO:0000256" key="3">
    <source>
        <dbReference type="ARBA" id="ARBA00022692"/>
    </source>
</evidence>
<dbReference type="InterPro" id="IPR027789">
    <property type="entry name" value="Syndecan/Neurexin_dom"/>
</dbReference>
<evidence type="ECO:0000256" key="9">
    <source>
        <dbReference type="ARBA" id="ARBA00023207"/>
    </source>
</evidence>
<dbReference type="Pfam" id="PF01034">
    <property type="entry name" value="Syndecan"/>
    <property type="match status" value="1"/>
</dbReference>
<dbReference type="GO" id="GO:0016477">
    <property type="term" value="P:cell migration"/>
    <property type="evidence" value="ECO:0007669"/>
    <property type="project" value="TreeGrafter"/>
</dbReference>
<keyword evidence="7" id="KW-1015">Disulfide bond</keyword>
<feature type="compositionally biased region" description="Basic and acidic residues" evidence="12">
    <location>
        <begin position="387"/>
        <end position="396"/>
    </location>
</feature>
<dbReference type="SMART" id="SM00211">
    <property type="entry name" value="TY"/>
    <property type="match status" value="2"/>
</dbReference>
<dbReference type="AlphaFoldDB" id="A0AAE1D4I1"/>
<evidence type="ECO:0000313" key="16">
    <source>
        <dbReference type="Proteomes" id="UP001283361"/>
    </source>
</evidence>
<evidence type="ECO:0000256" key="7">
    <source>
        <dbReference type="ARBA" id="ARBA00023157"/>
    </source>
</evidence>
<evidence type="ECO:0000256" key="12">
    <source>
        <dbReference type="SAM" id="MobiDB-lite"/>
    </source>
</evidence>
<keyword evidence="16" id="KW-1185">Reference proteome</keyword>
<dbReference type="Proteomes" id="UP001283361">
    <property type="component" value="Unassembled WGS sequence"/>
</dbReference>
<comment type="caution">
    <text evidence="10">Lacks conserved residue(s) required for the propagation of feature annotation.</text>
</comment>
<feature type="domain" description="Thyroglobulin type-1" evidence="14">
    <location>
        <begin position="172"/>
        <end position="233"/>
    </location>
</feature>
<dbReference type="InterPro" id="IPR030479">
    <property type="entry name" value="Syndecan_CS"/>
</dbReference>
<evidence type="ECO:0000256" key="4">
    <source>
        <dbReference type="ARBA" id="ARBA00022974"/>
    </source>
</evidence>
<keyword evidence="4 11" id="KW-0654">Proteoglycan</keyword>
<dbReference type="InterPro" id="IPR001050">
    <property type="entry name" value="Syndecan"/>
</dbReference>